<gene>
    <name evidence="1" type="ORF">MJG53_018495</name>
</gene>
<dbReference type="Proteomes" id="UP001057279">
    <property type="component" value="Linkage Group LG24"/>
</dbReference>
<accession>A0ACB9U4C2</accession>
<proteinExistence type="predicted"/>
<reference evidence="1" key="1">
    <citation type="submission" date="2022-03" db="EMBL/GenBank/DDBJ databases">
        <title>Genomic analyses of argali, domestic sheep and their hybrids provide insights into chromosomal evolution, heterosis and genetic basis of agronomic traits.</title>
        <authorList>
            <person name="Li M."/>
        </authorList>
    </citation>
    <scope>NUCLEOTIDE SEQUENCE</scope>
    <source>
        <strain evidence="1">F1 hybrid</strain>
    </source>
</reference>
<evidence type="ECO:0000313" key="1">
    <source>
        <dbReference type="EMBL" id="KAI4557742.1"/>
    </source>
</evidence>
<comment type="caution">
    <text evidence="1">The sequence shown here is derived from an EMBL/GenBank/DDBJ whole genome shotgun (WGS) entry which is preliminary data.</text>
</comment>
<dbReference type="EMBL" id="CM043049">
    <property type="protein sequence ID" value="KAI4557742.1"/>
    <property type="molecule type" value="Genomic_DNA"/>
</dbReference>
<protein>
    <submittedName>
        <fullName evidence="1">Uncharacterized protein</fullName>
    </submittedName>
</protein>
<sequence length="243" mass="27460">MLGRAGMQTVFGKELKLTNSRTAENLLLRHGPMKVDNPRKQWAHLHIRRSLVRSSSFDASPKAVLCSHLHHQALSKLMNDEFTTHQTRSTWTAIAKVRPFRRTLLRPRSSRPKEFMGPLPSVDKPPLPFHYKLLEPGHWVFTLPCLHSPYIEPGMQFVGDVLLCLLVTLRCQVAISLVGAVDPLSFVRIYLQEENRGVLSELNRVGRAACHLEPVAGWGSQRPGRADPEKTELGKRPQAAQQF</sequence>
<evidence type="ECO:0000313" key="2">
    <source>
        <dbReference type="Proteomes" id="UP001057279"/>
    </source>
</evidence>
<name>A0ACB9U4C2_9CETA</name>
<keyword evidence="2" id="KW-1185">Reference proteome</keyword>
<organism evidence="1 2">
    <name type="scientific">Ovis ammon polii x Ovis aries</name>
    <dbReference type="NCBI Taxonomy" id="2918886"/>
    <lineage>
        <taxon>Eukaryota</taxon>
        <taxon>Metazoa</taxon>
        <taxon>Chordata</taxon>
        <taxon>Craniata</taxon>
        <taxon>Vertebrata</taxon>
        <taxon>Euteleostomi</taxon>
        <taxon>Mammalia</taxon>
        <taxon>Eutheria</taxon>
        <taxon>Laurasiatheria</taxon>
        <taxon>Artiodactyla</taxon>
        <taxon>Ruminantia</taxon>
        <taxon>Pecora</taxon>
        <taxon>Bovidae</taxon>
        <taxon>Caprinae</taxon>
        <taxon>Ovis</taxon>
    </lineage>
</organism>